<dbReference type="EMBL" id="LEKV01004905">
    <property type="protein sequence ID" value="KVH91768.1"/>
    <property type="molecule type" value="Genomic_DNA"/>
</dbReference>
<gene>
    <name evidence="2" type="ORF">Ccrd_006207</name>
</gene>
<evidence type="ECO:0000313" key="2">
    <source>
        <dbReference type="EMBL" id="KVH91768.1"/>
    </source>
</evidence>
<organism evidence="2 3">
    <name type="scientific">Cynara cardunculus var. scolymus</name>
    <name type="common">Globe artichoke</name>
    <name type="synonym">Cynara scolymus</name>
    <dbReference type="NCBI Taxonomy" id="59895"/>
    <lineage>
        <taxon>Eukaryota</taxon>
        <taxon>Viridiplantae</taxon>
        <taxon>Streptophyta</taxon>
        <taxon>Embryophyta</taxon>
        <taxon>Tracheophyta</taxon>
        <taxon>Spermatophyta</taxon>
        <taxon>Magnoliopsida</taxon>
        <taxon>eudicotyledons</taxon>
        <taxon>Gunneridae</taxon>
        <taxon>Pentapetalae</taxon>
        <taxon>asterids</taxon>
        <taxon>campanulids</taxon>
        <taxon>Asterales</taxon>
        <taxon>Asteraceae</taxon>
        <taxon>Carduoideae</taxon>
        <taxon>Cardueae</taxon>
        <taxon>Carduinae</taxon>
        <taxon>Cynara</taxon>
    </lineage>
</organism>
<name>A0A103XJD1_CYNCS</name>
<evidence type="ECO:0000259" key="1">
    <source>
        <dbReference type="Pfam" id="PF04970"/>
    </source>
</evidence>
<dbReference type="PANTHER" id="PTHR46137">
    <property type="entry name" value="OS05G0310600 PROTEIN"/>
    <property type="match status" value="1"/>
</dbReference>
<feature type="domain" description="LRAT" evidence="1">
    <location>
        <begin position="184"/>
        <end position="332"/>
    </location>
</feature>
<dbReference type="Gene3D" id="3.90.1720.10">
    <property type="entry name" value="endopeptidase domain like (from Nostoc punctiforme)"/>
    <property type="match status" value="2"/>
</dbReference>
<proteinExistence type="predicted"/>
<dbReference type="AlphaFoldDB" id="A0A103XJD1"/>
<dbReference type="InterPro" id="IPR007053">
    <property type="entry name" value="LRAT_dom"/>
</dbReference>
<dbReference type="Proteomes" id="UP000243975">
    <property type="component" value="Unassembled WGS sequence"/>
</dbReference>
<keyword evidence="3" id="KW-1185">Reference proteome</keyword>
<feature type="domain" description="LRAT" evidence="1">
    <location>
        <begin position="12"/>
        <end position="161"/>
    </location>
</feature>
<reference evidence="2 3" key="1">
    <citation type="journal article" date="2016" name="Sci. Rep.">
        <title>The genome sequence of the outbreeding globe artichoke constructed de novo incorporating a phase-aware low-pass sequencing strategy of F1 progeny.</title>
        <authorList>
            <person name="Scaglione D."/>
            <person name="Reyes-Chin-Wo S."/>
            <person name="Acquadro A."/>
            <person name="Froenicke L."/>
            <person name="Portis E."/>
            <person name="Beitel C."/>
            <person name="Tirone M."/>
            <person name="Mauro R."/>
            <person name="Lo Monaco A."/>
            <person name="Mauromicale G."/>
            <person name="Faccioli P."/>
            <person name="Cattivelli L."/>
            <person name="Rieseberg L."/>
            <person name="Michelmore R."/>
            <person name="Lanteri S."/>
        </authorList>
    </citation>
    <scope>NUCLEOTIDE SEQUENCE [LARGE SCALE GENOMIC DNA]</scope>
    <source>
        <strain evidence="2">2C</strain>
    </source>
</reference>
<evidence type="ECO:0000313" key="3">
    <source>
        <dbReference type="Proteomes" id="UP000243975"/>
    </source>
</evidence>
<protein>
    <submittedName>
        <fullName evidence="2">LRAT-like domain-containing protein</fullName>
    </submittedName>
</protein>
<comment type="caution">
    <text evidence="2">The sequence shown here is derived from an EMBL/GenBank/DDBJ whole genome shotgun (WGS) entry which is preliminary data.</text>
</comment>
<dbReference type="Gramene" id="KVH91768">
    <property type="protein sequence ID" value="KVH91768"/>
    <property type="gene ID" value="Ccrd_006207"/>
</dbReference>
<dbReference type="Pfam" id="PF04970">
    <property type="entry name" value="LRAT"/>
    <property type="match status" value="2"/>
</dbReference>
<dbReference type="PANTHER" id="PTHR46137:SF19">
    <property type="entry name" value="GB|AAF32477.1"/>
    <property type="match status" value="1"/>
</dbReference>
<dbReference type="STRING" id="59895.A0A103XJD1"/>
<accession>A0A103XJD1</accession>
<sequence length="391" mass="43878">MDVKSQLVDRSELKLGDHLYVCPDMQTMGDAGIFIGEDKIIHYVNPIKTGGWGCLGHWCTPFMSSTSGGNSGGGGDGHGKERKKRCSISYCGQEKVAGSRVRLSCVDCYINEQSFLYQFTYESDPPEEVINRATYLYENWRSKYKRKGINNNKDFAIYCKTAPIDVLEGRRDPDVVNQLVGRSELKLGDHIYVSPDLMTTPHYGIVIGEDKIIHYVNPVETGGWGCLGDWCTPFMSSTSGSNSGGGDGHGKERKKRCPISYCGQEKVAGSRVRLSCIDCFINEQRFLSQLSYESDPPEEVIDRATYLYENWCSKYTLKGIDNDKDFAIYCKIAPFDIDGLPNFRSINSRGSKNNLRSFAPADVPLFGINRPKKRSGVKIWLSKYKSRLNSQ</sequence>